<evidence type="ECO:0000256" key="3">
    <source>
        <dbReference type="ARBA" id="ARBA00023242"/>
    </source>
</evidence>
<feature type="region of interest" description="Disordered" evidence="5">
    <location>
        <begin position="271"/>
        <end position="295"/>
    </location>
</feature>
<dbReference type="OrthoDB" id="5801062at2759"/>
<dbReference type="Proteomes" id="UP000070544">
    <property type="component" value="Unassembled WGS sequence"/>
</dbReference>
<dbReference type="PANTHER" id="PTHR15107">
    <property type="entry name" value="RETINOBLASTOMA BINDING PROTEIN 8"/>
    <property type="match status" value="1"/>
</dbReference>
<evidence type="ECO:0000256" key="1">
    <source>
        <dbReference type="ARBA" id="ARBA00004123"/>
    </source>
</evidence>
<feature type="compositionally biased region" description="Basic and acidic residues" evidence="5">
    <location>
        <begin position="60"/>
        <end position="72"/>
    </location>
</feature>
<dbReference type="PANTHER" id="PTHR15107:SF0">
    <property type="entry name" value="DNA ENDONUCLEASE ACTIVATOR CTP1 C-TERMINAL DOMAIN-CONTAINING PROTEIN"/>
    <property type="match status" value="1"/>
</dbReference>
<organism evidence="7 8">
    <name type="scientific">Gonapodya prolifera (strain JEL478)</name>
    <name type="common">Monoblepharis prolifera</name>
    <dbReference type="NCBI Taxonomy" id="1344416"/>
    <lineage>
        <taxon>Eukaryota</taxon>
        <taxon>Fungi</taxon>
        <taxon>Fungi incertae sedis</taxon>
        <taxon>Chytridiomycota</taxon>
        <taxon>Chytridiomycota incertae sedis</taxon>
        <taxon>Monoblepharidomycetes</taxon>
        <taxon>Monoblepharidales</taxon>
        <taxon>Gonapodyaceae</taxon>
        <taxon>Gonapodya</taxon>
    </lineage>
</organism>
<feature type="domain" description="DNA endonuclease activator Ctp1 C-terminal" evidence="6">
    <location>
        <begin position="748"/>
        <end position="834"/>
    </location>
</feature>
<sequence>MDEVDSMDFSVALAALVDAHTREVAGLRADASAKASAAESERADAEARIRRLESSLGDAEAARKAAEEEATRWRVVASARRSTPTSSALTPQQAPHLTPPPGQTSPNARQQVVLQGGPVSPTNVVPQVDPQLIFDSKQYRAIVKERDTLKARVAAHDEKWRSRFAEKSEHLESQLASSHASLNIARSELSRAQTELARVQTLLVESERREAEARMAAEASSQKKAKFAEVLSRTRRQLLKARAEYEQLRQERNATMGEFMRRVRDITEPLARHTAGSSASSHTEEAPHQPGAPGHGLGALSLAVWKEIEALGADVPPPMWSDIASEIALTPGKEVGPSTPVDGPAAPTSAGDGTTPRPGITTVERKRSADGGPKVSTQGLPSDIDPQSPTFKRAKHNHPGDRALSLSHPRSSNPSSTAIPLAAAAAEEPLQTPPPPSSDRSGNFTTPQPPNPPRDPASGDVASANAASLPSSQSLDPADLDPALYENPQASIARSSLPENSSGNTQDWHAWDETWEGSLWDVKEAESRWTFEALGGGGLSVAPVVQQQKEKEQERVQLQEQESAPESVPHDGGRTGSRGSSSASSFVFVHQPLVPYEASQGSGSNSQVENDSGGGAEIGTPKRGRERNQGMARVVGGPVTSEDGTGSPEILTRKARVGPGESMSFAGGLVNDTMADGDDDTEQSVGAGAGAGESLVRDDGGSVPEAFPISSDDEGDAGGRRQPGSIFWDPKPGGSKQVQKQADQPWYKFTEVVRNKNERKKMHGSDCQCCRKFYAATSDLLQPSHFPDASKVPGGPSRLASTAMERQNRMSRHRHLYKPPDTPPGFWDVGFQDTPDEDRDIAKKK</sequence>
<feature type="compositionally biased region" description="Polar residues" evidence="5">
    <location>
        <begin position="375"/>
        <end position="390"/>
    </location>
</feature>
<feature type="compositionally biased region" description="Polar residues" evidence="5">
    <location>
        <begin position="599"/>
        <end position="610"/>
    </location>
</feature>
<dbReference type="EMBL" id="KQ965782">
    <property type="protein sequence ID" value="KXS13038.1"/>
    <property type="molecule type" value="Genomic_DNA"/>
</dbReference>
<evidence type="ECO:0000256" key="2">
    <source>
        <dbReference type="ARBA" id="ARBA00022763"/>
    </source>
</evidence>
<feature type="coiled-coil region" evidence="4">
    <location>
        <begin position="182"/>
        <end position="258"/>
    </location>
</feature>
<keyword evidence="8" id="KW-1185">Reference proteome</keyword>
<accession>A0A139A8M8</accession>
<evidence type="ECO:0000313" key="8">
    <source>
        <dbReference type="Proteomes" id="UP000070544"/>
    </source>
</evidence>
<dbReference type="GO" id="GO:0010792">
    <property type="term" value="P:DNA double-strand break processing involved in repair via single-strand annealing"/>
    <property type="evidence" value="ECO:0007669"/>
    <property type="project" value="TreeGrafter"/>
</dbReference>
<proteinExistence type="predicted"/>
<evidence type="ECO:0000259" key="6">
    <source>
        <dbReference type="Pfam" id="PF08573"/>
    </source>
</evidence>
<dbReference type="AlphaFoldDB" id="A0A139A8M8"/>
<feature type="region of interest" description="Disordered" evidence="5">
    <location>
        <begin position="53"/>
        <end position="108"/>
    </location>
</feature>
<feature type="compositionally biased region" description="Low complexity" evidence="5">
    <location>
        <begin position="77"/>
        <end position="91"/>
    </location>
</feature>
<keyword evidence="4" id="KW-0175">Coiled coil</keyword>
<evidence type="ECO:0000256" key="5">
    <source>
        <dbReference type="SAM" id="MobiDB-lite"/>
    </source>
</evidence>
<keyword evidence="2" id="KW-0227">DNA damage</keyword>
<feature type="region of interest" description="Disordered" evidence="5">
    <location>
        <begin position="331"/>
        <end position="510"/>
    </location>
</feature>
<feature type="compositionally biased region" description="Low complexity" evidence="5">
    <location>
        <begin position="404"/>
        <end position="430"/>
    </location>
</feature>
<name>A0A139A8M8_GONPJ</name>
<dbReference type="GO" id="GO:0005634">
    <property type="term" value="C:nucleus"/>
    <property type="evidence" value="ECO:0007669"/>
    <property type="project" value="UniProtKB-SubCell"/>
</dbReference>
<feature type="region of interest" description="Disordered" evidence="5">
    <location>
        <begin position="785"/>
        <end position="845"/>
    </location>
</feature>
<feature type="region of interest" description="Disordered" evidence="5">
    <location>
        <begin position="542"/>
        <end position="743"/>
    </location>
</feature>
<evidence type="ECO:0000256" key="4">
    <source>
        <dbReference type="SAM" id="Coils"/>
    </source>
</evidence>
<dbReference type="InterPro" id="IPR033316">
    <property type="entry name" value="RBBP8-like"/>
</dbReference>
<dbReference type="InterPro" id="IPR013882">
    <property type="entry name" value="Ctp1_C"/>
</dbReference>
<dbReference type="Pfam" id="PF08573">
    <property type="entry name" value="SAE2"/>
    <property type="match status" value="1"/>
</dbReference>
<feature type="compositionally biased region" description="Basic and acidic residues" evidence="5">
    <location>
        <begin position="548"/>
        <end position="557"/>
    </location>
</feature>
<reference evidence="7 8" key="1">
    <citation type="journal article" date="2015" name="Genome Biol. Evol.">
        <title>Phylogenomic analyses indicate that early fungi evolved digesting cell walls of algal ancestors of land plants.</title>
        <authorList>
            <person name="Chang Y."/>
            <person name="Wang S."/>
            <person name="Sekimoto S."/>
            <person name="Aerts A.L."/>
            <person name="Choi C."/>
            <person name="Clum A."/>
            <person name="LaButti K.M."/>
            <person name="Lindquist E.A."/>
            <person name="Yee Ngan C."/>
            <person name="Ohm R.A."/>
            <person name="Salamov A.A."/>
            <person name="Grigoriev I.V."/>
            <person name="Spatafora J.W."/>
            <person name="Berbee M.L."/>
        </authorList>
    </citation>
    <scope>NUCLEOTIDE SEQUENCE [LARGE SCALE GENOMIC DNA]</scope>
    <source>
        <strain evidence="7 8">JEL478</strain>
    </source>
</reference>
<dbReference type="STRING" id="1344416.A0A139A8M8"/>
<dbReference type="GO" id="GO:0003684">
    <property type="term" value="F:damaged DNA binding"/>
    <property type="evidence" value="ECO:0007669"/>
    <property type="project" value="TreeGrafter"/>
</dbReference>
<evidence type="ECO:0000313" key="7">
    <source>
        <dbReference type="EMBL" id="KXS13038.1"/>
    </source>
</evidence>
<protein>
    <recommendedName>
        <fullName evidence="6">DNA endonuclease activator Ctp1 C-terminal domain-containing protein</fullName>
    </recommendedName>
</protein>
<feature type="compositionally biased region" description="Polar residues" evidence="5">
    <location>
        <begin position="465"/>
        <end position="475"/>
    </location>
</feature>
<keyword evidence="3" id="KW-0539">Nucleus</keyword>
<feature type="compositionally biased region" description="Polar residues" evidence="5">
    <location>
        <begin position="488"/>
        <end position="507"/>
    </location>
</feature>
<comment type="subcellular location">
    <subcellularLocation>
        <location evidence="1">Nucleus</location>
    </subcellularLocation>
</comment>
<gene>
    <name evidence="7" type="ORF">M427DRAFT_71623</name>
</gene>